<keyword evidence="6" id="KW-0406">Ion transport</keyword>
<dbReference type="EMBL" id="JABMIG020000092">
    <property type="protein sequence ID" value="KAL3793318.1"/>
    <property type="molecule type" value="Genomic_DNA"/>
</dbReference>
<dbReference type="PANTHER" id="PTHR33281">
    <property type="entry name" value="UPF0187 PROTEIN YNEE"/>
    <property type="match status" value="1"/>
</dbReference>
<organism evidence="9 10">
    <name type="scientific">Cyclotella cryptica</name>
    <dbReference type="NCBI Taxonomy" id="29204"/>
    <lineage>
        <taxon>Eukaryota</taxon>
        <taxon>Sar</taxon>
        <taxon>Stramenopiles</taxon>
        <taxon>Ochrophyta</taxon>
        <taxon>Bacillariophyta</taxon>
        <taxon>Coscinodiscophyceae</taxon>
        <taxon>Thalassiosirophycidae</taxon>
        <taxon>Stephanodiscales</taxon>
        <taxon>Stephanodiscaceae</taxon>
        <taxon>Cyclotella</taxon>
    </lineage>
</organism>
<evidence type="ECO:0000313" key="10">
    <source>
        <dbReference type="Proteomes" id="UP001516023"/>
    </source>
</evidence>
<feature type="transmembrane region" description="Helical" evidence="8">
    <location>
        <begin position="180"/>
        <end position="199"/>
    </location>
</feature>
<reference evidence="9 10" key="1">
    <citation type="journal article" date="2020" name="G3 (Bethesda)">
        <title>Improved Reference Genome for Cyclotella cryptica CCMP332, a Model for Cell Wall Morphogenesis, Salinity Adaptation, and Lipid Production in Diatoms (Bacillariophyta).</title>
        <authorList>
            <person name="Roberts W.R."/>
            <person name="Downey K.M."/>
            <person name="Ruck E.C."/>
            <person name="Traller J.C."/>
            <person name="Alverson A.J."/>
        </authorList>
    </citation>
    <scope>NUCLEOTIDE SEQUENCE [LARGE SCALE GENOMIC DNA]</scope>
    <source>
        <strain evidence="9 10">CCMP332</strain>
    </source>
</reference>
<comment type="caution">
    <text evidence="9">The sequence shown here is derived from an EMBL/GenBank/DDBJ whole genome shotgun (WGS) entry which is preliminary data.</text>
</comment>
<keyword evidence="5 8" id="KW-1133">Transmembrane helix</keyword>
<protein>
    <submittedName>
        <fullName evidence="9">Uncharacterized protein</fullName>
    </submittedName>
</protein>
<evidence type="ECO:0000256" key="4">
    <source>
        <dbReference type="ARBA" id="ARBA00022692"/>
    </source>
</evidence>
<keyword evidence="2" id="KW-0813">Transport</keyword>
<dbReference type="Pfam" id="PF25539">
    <property type="entry name" value="Bestrophin_2"/>
    <property type="match status" value="1"/>
</dbReference>
<dbReference type="AlphaFoldDB" id="A0ABD3PZ46"/>
<evidence type="ECO:0000256" key="2">
    <source>
        <dbReference type="ARBA" id="ARBA00022448"/>
    </source>
</evidence>
<dbReference type="GO" id="GO:0006811">
    <property type="term" value="P:monoatomic ion transport"/>
    <property type="evidence" value="ECO:0007669"/>
    <property type="project" value="UniProtKB-KW"/>
</dbReference>
<gene>
    <name evidence="9" type="ORF">HJC23_003828</name>
</gene>
<evidence type="ECO:0000256" key="5">
    <source>
        <dbReference type="ARBA" id="ARBA00022989"/>
    </source>
</evidence>
<evidence type="ECO:0000256" key="8">
    <source>
        <dbReference type="SAM" id="Phobius"/>
    </source>
</evidence>
<accession>A0ABD3PZ46</accession>
<sequence>MANYFFHNSIIKELSTQSTSDLRTSLSKKLEQQDASRNPASPTSNYTSSPILQHAISDILAPSRISALESCDVDPIPYDSYNFFSYIWTYQGRNFGMLIAPLLLLICWGVVWQLIFIYGFDTKPFYNERTQSYESNFEHSMSSLGELIQPLMQPIGFLITFRLGRAAVRFWDARQAIGNVVYLIRSNIAIVSVGLMSPIRLRRIAMLEQLSQNDDDTSNHSVKQNEQDRKNETAALALLAEYARWLAALPVSVQHFLRPGTRPGWRDEDTYTKKLRELDPLLPASDTRLLLMTHDDKEGRPTFDAANGVRVRDEPLVVLNRMHELAFNIAFFTYAGGGSNLFTPTPEAQAAFYKQIIEHIDAMYAAYGATERIKNTPLPFAYSVHLRTFLLIYLLLWNLTSVATFGWIAIPTNFFVNWLLLGIEAASVDCERPFNWNANHIPLGKISSVVAVNVAEAMKELRW</sequence>
<dbReference type="GO" id="GO:0005886">
    <property type="term" value="C:plasma membrane"/>
    <property type="evidence" value="ECO:0007669"/>
    <property type="project" value="UniProtKB-SubCell"/>
</dbReference>
<evidence type="ECO:0000256" key="7">
    <source>
        <dbReference type="ARBA" id="ARBA00023136"/>
    </source>
</evidence>
<evidence type="ECO:0000256" key="6">
    <source>
        <dbReference type="ARBA" id="ARBA00023065"/>
    </source>
</evidence>
<proteinExistence type="predicted"/>
<dbReference type="Proteomes" id="UP001516023">
    <property type="component" value="Unassembled WGS sequence"/>
</dbReference>
<feature type="transmembrane region" description="Helical" evidence="8">
    <location>
        <begin position="390"/>
        <end position="410"/>
    </location>
</feature>
<keyword evidence="10" id="KW-1185">Reference proteome</keyword>
<evidence type="ECO:0000256" key="1">
    <source>
        <dbReference type="ARBA" id="ARBA00004651"/>
    </source>
</evidence>
<keyword evidence="3" id="KW-1003">Cell membrane</keyword>
<evidence type="ECO:0000313" key="9">
    <source>
        <dbReference type="EMBL" id="KAL3793318.1"/>
    </source>
</evidence>
<comment type="subcellular location">
    <subcellularLocation>
        <location evidence="1">Cell membrane</location>
        <topology evidence="1">Multi-pass membrane protein</topology>
    </subcellularLocation>
</comment>
<keyword evidence="4 8" id="KW-0812">Transmembrane</keyword>
<dbReference type="PANTHER" id="PTHR33281:SF19">
    <property type="entry name" value="VOLTAGE-DEPENDENT ANION CHANNEL-FORMING PROTEIN YNEE"/>
    <property type="match status" value="1"/>
</dbReference>
<feature type="transmembrane region" description="Helical" evidence="8">
    <location>
        <begin position="95"/>
        <end position="120"/>
    </location>
</feature>
<evidence type="ECO:0000256" key="3">
    <source>
        <dbReference type="ARBA" id="ARBA00022475"/>
    </source>
</evidence>
<keyword evidence="7 8" id="KW-0472">Membrane</keyword>
<name>A0ABD3PZ46_9STRA</name>
<dbReference type="InterPro" id="IPR044669">
    <property type="entry name" value="YneE/VCCN1/2-like"/>
</dbReference>